<dbReference type="EMBL" id="LR862148">
    <property type="protein sequence ID" value="CAD1831127.1"/>
    <property type="molecule type" value="Genomic_DNA"/>
</dbReference>
<sequence length="266" mass="28541">MATDLAGSGDASHSPPPAAAGAPPLSPAAIAADVSPWIERAAARALDLKETLDAAVGSAVGAPPPPPPPPRRSLPTTSKSPRYVEIMESVKAMYEFHEEMAFAKIKEGVLLAASNPGLSSGIAAGLGLIFFRRPRNFLIQNARRLFVSEEVLLSSAKTKVNGLRQSVNLVTNERIKLMERASNAEKEFQKGRTDLMMEGRAIERELRYVRSIEKQAMGLKVALNELPRTQASPLRARASGLVSQVKKEKAALNGALTKIINYGIPV</sequence>
<gene>
    <name evidence="2" type="ORF">CB5_LOCUS14338</name>
</gene>
<dbReference type="InterPro" id="IPR053284">
    <property type="entry name" value="RGS1-HXK1_interactor"/>
</dbReference>
<dbReference type="PANTHER" id="PTHR34554">
    <property type="entry name" value="RGS1-HXK1-INTERACTING PROTEIN 1"/>
    <property type="match status" value="1"/>
</dbReference>
<reference evidence="2" key="1">
    <citation type="submission" date="2020-07" db="EMBL/GenBank/DDBJ databases">
        <authorList>
            <person name="Lin J."/>
        </authorList>
    </citation>
    <scope>NUCLEOTIDE SEQUENCE</scope>
</reference>
<dbReference type="PANTHER" id="PTHR34554:SF1">
    <property type="entry name" value="ALANINE-TRNA LIGASE"/>
    <property type="match status" value="1"/>
</dbReference>
<feature type="region of interest" description="Disordered" evidence="1">
    <location>
        <begin position="1"/>
        <end position="25"/>
    </location>
</feature>
<feature type="compositionally biased region" description="Pro residues" evidence="1">
    <location>
        <begin position="62"/>
        <end position="72"/>
    </location>
</feature>
<accession>A0A6V7PJZ0</accession>
<evidence type="ECO:0000313" key="2">
    <source>
        <dbReference type="EMBL" id="CAD1831127.1"/>
    </source>
</evidence>
<protein>
    <recommendedName>
        <fullName evidence="3">RGS1-HXK1-interacting protein 1</fullName>
    </recommendedName>
</protein>
<dbReference type="AlphaFoldDB" id="A0A6V7PJZ0"/>
<evidence type="ECO:0000256" key="1">
    <source>
        <dbReference type="SAM" id="MobiDB-lite"/>
    </source>
</evidence>
<proteinExistence type="predicted"/>
<organism evidence="2">
    <name type="scientific">Ananas comosus var. bracteatus</name>
    <name type="common">red pineapple</name>
    <dbReference type="NCBI Taxonomy" id="296719"/>
    <lineage>
        <taxon>Eukaryota</taxon>
        <taxon>Viridiplantae</taxon>
        <taxon>Streptophyta</taxon>
        <taxon>Embryophyta</taxon>
        <taxon>Tracheophyta</taxon>
        <taxon>Spermatophyta</taxon>
        <taxon>Magnoliopsida</taxon>
        <taxon>Liliopsida</taxon>
        <taxon>Poales</taxon>
        <taxon>Bromeliaceae</taxon>
        <taxon>Bromelioideae</taxon>
        <taxon>Ananas</taxon>
    </lineage>
</organism>
<name>A0A6V7PJZ0_ANACO</name>
<evidence type="ECO:0008006" key="3">
    <source>
        <dbReference type="Google" id="ProtNLM"/>
    </source>
</evidence>
<feature type="region of interest" description="Disordered" evidence="1">
    <location>
        <begin position="57"/>
        <end position="80"/>
    </location>
</feature>